<comment type="caution">
    <text evidence="5">The sequence shown here is derived from an EMBL/GenBank/DDBJ whole genome shotgun (WGS) entry which is preliminary data.</text>
</comment>
<dbReference type="PANTHER" id="PTHR30231">
    <property type="entry name" value="DNA POLYMERASE III SUBUNIT EPSILON"/>
    <property type="match status" value="1"/>
</dbReference>
<dbReference type="SUPFAM" id="SSF53098">
    <property type="entry name" value="Ribonuclease H-like"/>
    <property type="match status" value="1"/>
</dbReference>
<organism evidence="5 6">
    <name type="scientific">Candidatus Curtissbacteria bacterium RIFCSPHIGHO2_01_FULL_40_12</name>
    <dbReference type="NCBI Taxonomy" id="1797710"/>
    <lineage>
        <taxon>Bacteria</taxon>
        <taxon>Candidatus Curtissiibacteriota</taxon>
    </lineage>
</organism>
<evidence type="ECO:0000256" key="2">
    <source>
        <dbReference type="ARBA" id="ARBA00022801"/>
    </source>
</evidence>
<accession>A0A1F5G775</accession>
<dbReference type="GO" id="GO:0008408">
    <property type="term" value="F:3'-5' exonuclease activity"/>
    <property type="evidence" value="ECO:0007669"/>
    <property type="project" value="TreeGrafter"/>
</dbReference>
<proteinExistence type="predicted"/>
<keyword evidence="1" id="KW-0540">Nuclease</keyword>
<evidence type="ECO:0000259" key="4">
    <source>
        <dbReference type="Pfam" id="PF00929"/>
    </source>
</evidence>
<protein>
    <recommendedName>
        <fullName evidence="4">Exonuclease domain-containing protein</fullName>
    </recommendedName>
</protein>
<gene>
    <name evidence="5" type="ORF">A2693_03880</name>
</gene>
<keyword evidence="2" id="KW-0378">Hydrolase</keyword>
<dbReference type="Gene3D" id="3.30.420.10">
    <property type="entry name" value="Ribonuclease H-like superfamily/Ribonuclease H"/>
    <property type="match status" value="1"/>
</dbReference>
<evidence type="ECO:0000256" key="1">
    <source>
        <dbReference type="ARBA" id="ARBA00022722"/>
    </source>
</evidence>
<reference evidence="5 6" key="1">
    <citation type="journal article" date="2016" name="Nat. Commun.">
        <title>Thousands of microbial genomes shed light on interconnected biogeochemical processes in an aquifer system.</title>
        <authorList>
            <person name="Anantharaman K."/>
            <person name="Brown C.T."/>
            <person name="Hug L.A."/>
            <person name="Sharon I."/>
            <person name="Castelle C.J."/>
            <person name="Probst A.J."/>
            <person name="Thomas B.C."/>
            <person name="Singh A."/>
            <person name="Wilkins M.J."/>
            <person name="Karaoz U."/>
            <person name="Brodie E.L."/>
            <person name="Williams K.H."/>
            <person name="Hubbard S.S."/>
            <person name="Banfield J.F."/>
        </authorList>
    </citation>
    <scope>NUCLEOTIDE SEQUENCE [LARGE SCALE GENOMIC DNA]</scope>
</reference>
<name>A0A1F5G775_9BACT</name>
<keyword evidence="3" id="KW-0269">Exonuclease</keyword>
<dbReference type="CDD" id="cd06127">
    <property type="entry name" value="DEDDh"/>
    <property type="match status" value="1"/>
</dbReference>
<evidence type="ECO:0000313" key="5">
    <source>
        <dbReference type="EMBL" id="OGD87691.1"/>
    </source>
</evidence>
<evidence type="ECO:0000313" key="6">
    <source>
        <dbReference type="Proteomes" id="UP000178577"/>
    </source>
</evidence>
<dbReference type="InterPro" id="IPR036397">
    <property type="entry name" value="RNaseH_sf"/>
</dbReference>
<dbReference type="EMBL" id="MFAY01000055">
    <property type="protein sequence ID" value="OGD87691.1"/>
    <property type="molecule type" value="Genomic_DNA"/>
</dbReference>
<dbReference type="PANTHER" id="PTHR30231:SF4">
    <property type="entry name" value="PROTEIN NEN2"/>
    <property type="match status" value="1"/>
</dbReference>
<evidence type="ECO:0000256" key="3">
    <source>
        <dbReference type="ARBA" id="ARBA00022839"/>
    </source>
</evidence>
<dbReference type="GO" id="GO:0005829">
    <property type="term" value="C:cytosol"/>
    <property type="evidence" value="ECO:0007669"/>
    <property type="project" value="TreeGrafter"/>
</dbReference>
<dbReference type="Pfam" id="PF00929">
    <property type="entry name" value="RNase_T"/>
    <property type="match status" value="1"/>
</dbReference>
<feature type="domain" description="Exonuclease" evidence="4">
    <location>
        <begin position="11"/>
        <end position="172"/>
    </location>
</feature>
<dbReference type="Proteomes" id="UP000178577">
    <property type="component" value="Unassembled WGS sequence"/>
</dbReference>
<dbReference type="InterPro" id="IPR013520">
    <property type="entry name" value="Ribonucl_H"/>
</dbReference>
<dbReference type="InterPro" id="IPR012337">
    <property type="entry name" value="RNaseH-like_sf"/>
</dbReference>
<sequence>MPPKSETYISVDVEASGPIPGEYSLLSIGACVVTNTGQNFYCELKPLNDNFIARAMAVNGLSLVKLKLEGESPAAAMARFRNWLQKVHLGTRPIFVGFNATFDWSFIHWYFIKFMGADPFGISGLDIKAYFMGRHRVLWQETNKKSVRTLYPSQTHHTHNALDDAKEQAEIFAGMLK</sequence>
<dbReference type="GO" id="GO:0003676">
    <property type="term" value="F:nucleic acid binding"/>
    <property type="evidence" value="ECO:0007669"/>
    <property type="project" value="InterPro"/>
</dbReference>
<dbReference type="AlphaFoldDB" id="A0A1F5G775"/>